<dbReference type="Proteomes" id="UP001162480">
    <property type="component" value="Chromosome 4"/>
</dbReference>
<name>A0AA36F2A7_OCTVU</name>
<gene>
    <name evidence="1" type="ORF">OCTVUL_1B010423</name>
</gene>
<protein>
    <submittedName>
        <fullName evidence="1">Uncharacterized protein</fullName>
    </submittedName>
</protein>
<keyword evidence="2" id="KW-1185">Reference proteome</keyword>
<dbReference type="AlphaFoldDB" id="A0AA36F2A7"/>
<evidence type="ECO:0000313" key="2">
    <source>
        <dbReference type="Proteomes" id="UP001162480"/>
    </source>
</evidence>
<organism evidence="1 2">
    <name type="scientific">Octopus vulgaris</name>
    <name type="common">Common octopus</name>
    <dbReference type="NCBI Taxonomy" id="6645"/>
    <lineage>
        <taxon>Eukaryota</taxon>
        <taxon>Metazoa</taxon>
        <taxon>Spiralia</taxon>
        <taxon>Lophotrochozoa</taxon>
        <taxon>Mollusca</taxon>
        <taxon>Cephalopoda</taxon>
        <taxon>Coleoidea</taxon>
        <taxon>Octopodiformes</taxon>
        <taxon>Octopoda</taxon>
        <taxon>Incirrata</taxon>
        <taxon>Octopodidae</taxon>
        <taxon>Octopus</taxon>
    </lineage>
</organism>
<reference evidence="1" key="1">
    <citation type="submission" date="2023-08" db="EMBL/GenBank/DDBJ databases">
        <authorList>
            <person name="Alioto T."/>
            <person name="Alioto T."/>
            <person name="Gomez Garrido J."/>
        </authorList>
    </citation>
    <scope>NUCLEOTIDE SEQUENCE</scope>
</reference>
<dbReference type="EMBL" id="OX597817">
    <property type="protein sequence ID" value="CAI9721894.1"/>
    <property type="molecule type" value="Genomic_DNA"/>
</dbReference>
<sequence>MHIKLCNQGIHRISSVGLHAYNNNNNNNNNIGIIVVAVVCNCVYIINPKRQNIILANGDALTSELNQRRRKKIEKNKKKGKKSVLSMCWSHVAAIQRCVGVLQWVERT</sequence>
<accession>A0AA36F2A7</accession>
<proteinExistence type="predicted"/>
<evidence type="ECO:0000313" key="1">
    <source>
        <dbReference type="EMBL" id="CAI9721894.1"/>
    </source>
</evidence>